<evidence type="ECO:0000256" key="4">
    <source>
        <dbReference type="ARBA" id="ARBA00023008"/>
    </source>
</evidence>
<keyword evidence="2" id="KW-0732">Signal</keyword>
<evidence type="ECO:0000313" key="9">
    <source>
        <dbReference type="Proteomes" id="UP000255125"/>
    </source>
</evidence>
<evidence type="ECO:0000256" key="2">
    <source>
        <dbReference type="ARBA" id="ARBA00022729"/>
    </source>
</evidence>
<dbReference type="InterPro" id="IPR034282">
    <property type="entry name" value="CuRO_2_CopA"/>
</dbReference>
<accession>A0A379IBP3</accession>
<feature type="domain" description="Plastocyanin-like" evidence="7">
    <location>
        <begin position="53"/>
        <end position="163"/>
    </location>
</feature>
<sequence length="605" mass="66967">MYSNTSRRTFVKGLAAAGLLGGTGLWRPPVWALASPGQPGVLAGSEFELFIGQTPVNITGNVRTALTINGSLPGPLLRWREGDTVTLRVRNRLAEPTSIHWHGIILPANMDGVPGLSFKGIEPGGVYVYQFKLNQHGTYWYHSHSGFQEQQGVYGPLVIDPREPEPFTYQRDYVVMLTDWTDEDPASLMKTLKKQSDYYNFHKPTVGDFIQDVADKGWSATAADRLMWAQMKMNPTDLADVSGATYTFLMNGQAPAQNWTGLFRAGEKIRLRFINGSAMTYFDVRIPGLKMTVVAADGQPVKPVSVDEFRIAVAETYDVVVEPTEGAYTLFAQSMDRTGYARGTLSREPGLLAPVPPVDPRPWLTMDDMGMGGMDHGAMGDMPGMDHGQMAGMDGGGMQGMSGMDGQSMASMDHSAMPGMDHSGMAGMATQMQSHPASENNNPLVDMQAMSTSPKLDDPGIGLRNNGRKVLVYADLRSTFEDPDGREPSRTIELHLTGHMEKFAWSFDGVKFSDAEPLKLTYGERVRVVLVNDTMMTHPIHLHGMWSDLEDENGQFMVRKHTIDMPPGARRSYRVTADALGRWAYHCHLLYHMEMGMFREVRVQE</sequence>
<dbReference type="PROSITE" id="PS00080">
    <property type="entry name" value="MULTICOPPER_OXIDASE2"/>
    <property type="match status" value="1"/>
</dbReference>
<dbReference type="InterPro" id="IPR011706">
    <property type="entry name" value="Cu-oxidase_C"/>
</dbReference>
<feature type="domain" description="Plastocyanin-like" evidence="6">
    <location>
        <begin position="487"/>
        <end position="604"/>
    </location>
</feature>
<dbReference type="InterPro" id="IPR002355">
    <property type="entry name" value="Cu_oxidase_Cu_BS"/>
</dbReference>
<dbReference type="Gene3D" id="2.60.40.420">
    <property type="entry name" value="Cupredoxins - blue copper proteins"/>
    <property type="match status" value="3"/>
</dbReference>
<dbReference type="InterPro" id="IPR001117">
    <property type="entry name" value="Cu-oxidase_2nd"/>
</dbReference>
<dbReference type="Pfam" id="PF07732">
    <property type="entry name" value="Cu-oxidase_3"/>
    <property type="match status" value="1"/>
</dbReference>
<dbReference type="Pfam" id="PF07731">
    <property type="entry name" value="Cu-oxidase_2"/>
    <property type="match status" value="1"/>
</dbReference>
<dbReference type="EMBL" id="UGUS01000002">
    <property type="protein sequence ID" value="SUD29713.1"/>
    <property type="molecule type" value="Genomic_DNA"/>
</dbReference>
<protein>
    <submittedName>
        <fullName evidence="8">Copper resistance protein A</fullName>
    </submittedName>
</protein>
<dbReference type="Proteomes" id="UP000255125">
    <property type="component" value="Unassembled WGS sequence"/>
</dbReference>
<evidence type="ECO:0000256" key="1">
    <source>
        <dbReference type="ARBA" id="ARBA00022723"/>
    </source>
</evidence>
<dbReference type="InterPro" id="IPR006311">
    <property type="entry name" value="TAT_signal"/>
</dbReference>
<dbReference type="CDD" id="cd13874">
    <property type="entry name" value="CuRO_2_CopA"/>
    <property type="match status" value="1"/>
</dbReference>
<evidence type="ECO:0000256" key="3">
    <source>
        <dbReference type="ARBA" id="ARBA00023002"/>
    </source>
</evidence>
<name>A0A379IBP3_PSEFL</name>
<dbReference type="InterPro" id="IPR033138">
    <property type="entry name" value="Cu_oxidase_CS"/>
</dbReference>
<organism evidence="8 9">
    <name type="scientific">Pseudomonas fluorescens</name>
    <dbReference type="NCBI Taxonomy" id="294"/>
    <lineage>
        <taxon>Bacteria</taxon>
        <taxon>Pseudomonadati</taxon>
        <taxon>Pseudomonadota</taxon>
        <taxon>Gammaproteobacteria</taxon>
        <taxon>Pseudomonadales</taxon>
        <taxon>Pseudomonadaceae</taxon>
        <taxon>Pseudomonas</taxon>
    </lineage>
</organism>
<dbReference type="GO" id="GO:0016491">
    <property type="term" value="F:oxidoreductase activity"/>
    <property type="evidence" value="ECO:0007669"/>
    <property type="project" value="UniProtKB-KW"/>
</dbReference>
<dbReference type="InterPro" id="IPR006376">
    <property type="entry name" value="Cu-R_CopA"/>
</dbReference>
<dbReference type="InterPro" id="IPR034279">
    <property type="entry name" value="CuRO_3_CopA"/>
</dbReference>
<dbReference type="CDD" id="cd13896">
    <property type="entry name" value="CuRO_3_CopA"/>
    <property type="match status" value="1"/>
</dbReference>
<keyword evidence="3" id="KW-0560">Oxidoreductase</keyword>
<evidence type="ECO:0000259" key="6">
    <source>
        <dbReference type="Pfam" id="PF07731"/>
    </source>
</evidence>
<feature type="domain" description="Plastocyanin-like" evidence="5">
    <location>
        <begin position="172"/>
        <end position="346"/>
    </location>
</feature>
<dbReference type="InterPro" id="IPR045087">
    <property type="entry name" value="Cu-oxidase_fam"/>
</dbReference>
<keyword evidence="4" id="KW-0186">Copper</keyword>
<evidence type="ECO:0000259" key="5">
    <source>
        <dbReference type="Pfam" id="PF00394"/>
    </source>
</evidence>
<dbReference type="InterPro" id="IPR019546">
    <property type="entry name" value="TAT_signal_bac_arc"/>
</dbReference>
<evidence type="ECO:0000313" key="8">
    <source>
        <dbReference type="EMBL" id="SUD29713.1"/>
    </source>
</evidence>
<dbReference type="PANTHER" id="PTHR11709">
    <property type="entry name" value="MULTI-COPPER OXIDASE"/>
    <property type="match status" value="1"/>
</dbReference>
<dbReference type="SUPFAM" id="SSF49503">
    <property type="entry name" value="Cupredoxins"/>
    <property type="match status" value="3"/>
</dbReference>
<dbReference type="InterPro" id="IPR011707">
    <property type="entry name" value="Cu-oxidase-like_N"/>
</dbReference>
<dbReference type="PROSITE" id="PS00079">
    <property type="entry name" value="MULTICOPPER_OXIDASE1"/>
    <property type="match status" value="1"/>
</dbReference>
<evidence type="ECO:0000259" key="7">
    <source>
        <dbReference type="Pfam" id="PF07732"/>
    </source>
</evidence>
<dbReference type="NCBIfam" id="TIGR01480">
    <property type="entry name" value="copper_res_A"/>
    <property type="match status" value="1"/>
</dbReference>
<dbReference type="KEGG" id="pfn:HZ99_25440"/>
<keyword evidence="1" id="KW-0479">Metal-binding</keyword>
<dbReference type="PANTHER" id="PTHR11709:SF394">
    <property type="entry name" value="FI03373P-RELATED"/>
    <property type="match status" value="1"/>
</dbReference>
<dbReference type="GO" id="GO:0005507">
    <property type="term" value="F:copper ion binding"/>
    <property type="evidence" value="ECO:0007669"/>
    <property type="project" value="InterPro"/>
</dbReference>
<dbReference type="InterPro" id="IPR008972">
    <property type="entry name" value="Cupredoxin"/>
</dbReference>
<dbReference type="PROSITE" id="PS51318">
    <property type="entry name" value="TAT"/>
    <property type="match status" value="1"/>
</dbReference>
<dbReference type="OrthoDB" id="9757546at2"/>
<dbReference type="RefSeq" id="WP_038446805.1">
    <property type="nucleotide sequence ID" value="NZ_CP008896.1"/>
</dbReference>
<dbReference type="Pfam" id="PF00394">
    <property type="entry name" value="Cu-oxidase"/>
    <property type="match status" value="1"/>
</dbReference>
<gene>
    <name evidence="8" type="primary">copA_2</name>
    <name evidence="8" type="ORF">NCTC10392_01659</name>
</gene>
<dbReference type="GO" id="GO:0042597">
    <property type="term" value="C:periplasmic space"/>
    <property type="evidence" value="ECO:0007669"/>
    <property type="project" value="InterPro"/>
</dbReference>
<dbReference type="CDD" id="cd13848">
    <property type="entry name" value="CuRO_1_CopA"/>
    <property type="match status" value="1"/>
</dbReference>
<proteinExistence type="predicted"/>
<reference evidence="8 9" key="1">
    <citation type="submission" date="2018-06" db="EMBL/GenBank/DDBJ databases">
        <authorList>
            <consortium name="Pathogen Informatics"/>
            <person name="Doyle S."/>
        </authorList>
    </citation>
    <scope>NUCLEOTIDE SEQUENCE [LARGE SCALE GENOMIC DNA]</scope>
    <source>
        <strain evidence="8 9">NCTC10392</strain>
    </source>
</reference>
<dbReference type="InterPro" id="IPR034284">
    <property type="entry name" value="CuRO_1_CopA"/>
</dbReference>
<dbReference type="AlphaFoldDB" id="A0A379IBP3"/>
<dbReference type="NCBIfam" id="TIGR01409">
    <property type="entry name" value="TAT_signal_seq"/>
    <property type="match status" value="1"/>
</dbReference>